<dbReference type="Pfam" id="PF20329">
    <property type="entry name" value="DUF6624"/>
    <property type="match status" value="1"/>
</dbReference>
<dbReference type="PATRIC" id="fig|1297742.4.peg.2630"/>
<name>A0A0H4WVQ3_9BACT</name>
<protein>
    <submittedName>
        <fullName evidence="1">Uncharacterized protein</fullName>
    </submittedName>
</protein>
<evidence type="ECO:0000313" key="2">
    <source>
        <dbReference type="Proteomes" id="UP000009026"/>
    </source>
</evidence>
<keyword evidence="2" id="KW-1185">Reference proteome</keyword>
<dbReference type="InterPro" id="IPR046732">
    <property type="entry name" value="DUF6624"/>
</dbReference>
<reference evidence="1 2" key="1">
    <citation type="journal article" date="2016" name="PLoS ONE">
        <title>Complete Genome Sequence and Comparative Genomics of a Novel Myxobacterium Myxococcus hansupus.</title>
        <authorList>
            <person name="Sharma G."/>
            <person name="Narwani T."/>
            <person name="Subramanian S."/>
        </authorList>
    </citation>
    <scope>NUCLEOTIDE SEQUENCE [LARGE SCALE GENOMIC DNA]</scope>
    <source>
        <strain evidence="2">mixupus</strain>
    </source>
</reference>
<dbReference type="KEGG" id="mym:A176_002605"/>
<gene>
    <name evidence="1" type="ORF">A176_002605</name>
</gene>
<sequence length="167" mass="19281">MRAQLLRLDRIDSQLRAAWVQTAFKDRSLERQLDALTTTGIDWLRGVIAEHGWPGHKLVGASAAAAAWRLVQHAECAITFQRRCLRLLRDAAKRGDVPIEQVAYLTDVVRMREGKKQLYGTKFRKVKGEFVPYPIERPDTVDVRREALNLPPLEVYARRIRRHFLPT</sequence>
<dbReference type="STRING" id="1297742.A176_002605"/>
<dbReference type="AlphaFoldDB" id="A0A0H4WVQ3"/>
<evidence type="ECO:0000313" key="1">
    <source>
        <dbReference type="EMBL" id="AKQ65693.1"/>
    </source>
</evidence>
<organism evidence="1 2">
    <name type="scientific">Pseudomyxococcus hansupus</name>
    <dbReference type="NCBI Taxonomy" id="1297742"/>
    <lineage>
        <taxon>Bacteria</taxon>
        <taxon>Pseudomonadati</taxon>
        <taxon>Myxococcota</taxon>
        <taxon>Myxococcia</taxon>
        <taxon>Myxococcales</taxon>
        <taxon>Cystobacterineae</taxon>
        <taxon>Myxococcaceae</taxon>
        <taxon>Pseudomyxococcus</taxon>
    </lineage>
</organism>
<dbReference type="eggNOG" id="COG4403">
    <property type="taxonomic scope" value="Bacteria"/>
</dbReference>
<accession>A0A0H4WVQ3</accession>
<dbReference type="EMBL" id="CP012109">
    <property type="protein sequence ID" value="AKQ65693.1"/>
    <property type="molecule type" value="Genomic_DNA"/>
</dbReference>
<dbReference type="Proteomes" id="UP000009026">
    <property type="component" value="Chromosome"/>
</dbReference>
<proteinExistence type="predicted"/>